<feature type="compositionally biased region" description="Polar residues" evidence="1">
    <location>
        <begin position="284"/>
        <end position="295"/>
    </location>
</feature>
<organism evidence="4 6">
    <name type="scientific">Priapulus caudatus</name>
    <name type="common">Priapulid worm</name>
    <dbReference type="NCBI Taxonomy" id="37621"/>
    <lineage>
        <taxon>Eukaryota</taxon>
        <taxon>Metazoa</taxon>
        <taxon>Ecdysozoa</taxon>
        <taxon>Scalidophora</taxon>
        <taxon>Priapulida</taxon>
        <taxon>Priapulimorpha</taxon>
        <taxon>Priapulimorphida</taxon>
        <taxon>Priapulidae</taxon>
        <taxon>Priapulus</taxon>
    </lineage>
</organism>
<evidence type="ECO:0000313" key="5">
    <source>
        <dbReference type="RefSeq" id="XP_014677935.1"/>
    </source>
</evidence>
<feature type="signal peptide" evidence="3">
    <location>
        <begin position="1"/>
        <end position="23"/>
    </location>
</feature>
<feature type="compositionally biased region" description="Low complexity" evidence="1">
    <location>
        <begin position="265"/>
        <end position="283"/>
    </location>
</feature>
<reference evidence="5 6" key="1">
    <citation type="submission" date="2025-05" db="UniProtKB">
        <authorList>
            <consortium name="RefSeq"/>
        </authorList>
    </citation>
    <scope>IDENTIFICATION</scope>
</reference>
<dbReference type="RefSeq" id="XP_014677945.1">
    <property type="nucleotide sequence ID" value="XM_014822459.1"/>
</dbReference>
<feature type="compositionally biased region" description="Acidic residues" evidence="1">
    <location>
        <begin position="297"/>
        <end position="310"/>
    </location>
</feature>
<name>A0ABM1F0H4_PRICU</name>
<evidence type="ECO:0000256" key="2">
    <source>
        <dbReference type="SAM" id="Phobius"/>
    </source>
</evidence>
<keyword evidence="2" id="KW-0812">Transmembrane</keyword>
<evidence type="ECO:0000313" key="4">
    <source>
        <dbReference type="Proteomes" id="UP000695022"/>
    </source>
</evidence>
<keyword evidence="4" id="KW-1185">Reference proteome</keyword>
<dbReference type="GeneID" id="106817751"/>
<sequence>MTKSYSWFLLDIFLFVGVPYAVTRTIRSPGIQRRDGGDALPYGSAQDNVEWGDQWQANPNAEAGNEIKQDMWHDELYDDNQPEWIHGTFKQTLPTETASVLQVGDATESWESSTDTRTSFEPIYESEIVSSKSNAAAPSISGDNAQEAWAAGDIGQLLGRNQASFDTATIPAEVITPNDDSTYEDSVTTLGSHAKGSTTNELETQIRPGETRPDLSNDDDDLTDEDWDKLIDAMFGFDNAPDDVGKVSDFADGGSLSGDIENDESAYAASTSNETSANSSDTSRVTLPTQSINATGSDDDDGDNNDASDDEAGFWDFLNTLFYYRGETHESSTAPMASSTINGDEEAKGQEADGIRVPTQVAVTEHHDAGADYLSIAGADVNQPGATSAKIWVLADRFYSVRLVEPIAGVLAGSAFFGLAFFVLRGLRRRRRARRILSTQALFGSKMSSDSSAFLLESNTSEEEEN</sequence>
<evidence type="ECO:0000313" key="6">
    <source>
        <dbReference type="RefSeq" id="XP_014677945.1"/>
    </source>
</evidence>
<protein>
    <submittedName>
        <fullName evidence="5 6">Uncharacterized protein LOC106817751 isoform X1</fullName>
    </submittedName>
</protein>
<feature type="chain" id="PRO_5045022258" evidence="3">
    <location>
        <begin position="24"/>
        <end position="466"/>
    </location>
</feature>
<feature type="region of interest" description="Disordered" evidence="1">
    <location>
        <begin position="447"/>
        <end position="466"/>
    </location>
</feature>
<feature type="compositionally biased region" description="Polar residues" evidence="1">
    <location>
        <begin position="333"/>
        <end position="342"/>
    </location>
</feature>
<accession>A0ABM1F0H4</accession>
<evidence type="ECO:0000256" key="3">
    <source>
        <dbReference type="SAM" id="SignalP"/>
    </source>
</evidence>
<proteinExistence type="predicted"/>
<feature type="region of interest" description="Disordered" evidence="1">
    <location>
        <begin position="255"/>
        <end position="310"/>
    </location>
</feature>
<keyword evidence="2" id="KW-1133">Transmembrane helix</keyword>
<feature type="region of interest" description="Disordered" evidence="1">
    <location>
        <begin position="176"/>
        <end position="224"/>
    </location>
</feature>
<dbReference type="RefSeq" id="XP_014677935.1">
    <property type="nucleotide sequence ID" value="XM_014822449.1"/>
</dbReference>
<evidence type="ECO:0000256" key="1">
    <source>
        <dbReference type="SAM" id="MobiDB-lite"/>
    </source>
</evidence>
<keyword evidence="3" id="KW-0732">Signal</keyword>
<feature type="compositionally biased region" description="Polar residues" evidence="1">
    <location>
        <begin position="178"/>
        <end position="203"/>
    </location>
</feature>
<dbReference type="Proteomes" id="UP000695022">
    <property type="component" value="Unplaced"/>
</dbReference>
<keyword evidence="2" id="KW-0472">Membrane</keyword>
<feature type="region of interest" description="Disordered" evidence="1">
    <location>
        <begin position="333"/>
        <end position="352"/>
    </location>
</feature>
<feature type="transmembrane region" description="Helical" evidence="2">
    <location>
        <begin position="407"/>
        <end position="427"/>
    </location>
</feature>
<gene>
    <name evidence="5 6" type="primary">LOC106817751</name>
</gene>